<evidence type="ECO:0000313" key="7">
    <source>
        <dbReference type="EMBL" id="KAJ4805706.1"/>
    </source>
</evidence>
<comment type="subcellular location">
    <subcellularLocation>
        <location evidence="1">Nucleus</location>
    </subcellularLocation>
</comment>
<keyword evidence="3" id="KW-0238">DNA-binding</keyword>
<evidence type="ECO:0000256" key="4">
    <source>
        <dbReference type="ARBA" id="ARBA00023163"/>
    </source>
</evidence>
<dbReference type="InterPro" id="IPR002100">
    <property type="entry name" value="TF_MADSbox"/>
</dbReference>
<sequence length="383" mass="43489">MVRGKTPVGKIENYDYRLTTFSKRRTGLFKKAYELSVLCDVDVALIVFSHSGNLWHFSGHRRMEDVLTKFLSGPDTRVAKSVSLSKKESLVDLLQNVKLHDDSAEGALRKQQNPNENSSVAVEDIDFQLARCQSRLNYLKGFRRLIDSEEPITSPCVFDERSRNIMDLYSKVQSRKNYLLNSVTSSTPSMLTQSQQQNMDFMHESNPMLEQQEPEEEYMGWLNDSPTAGDPHEGVTSVLVPPESEILLDEAESFETGSVGATADFMERTTVHRSQQQNMDLMHESIPMLEQQEPQEEYLGWLNDGPTAGDPHGVTSFWVPRESEILPDEAESFETGSVEGAAADFMPCTTVHERYFWRARGSQVWEQPIGPQSHTYESSEFNL</sequence>
<organism evidence="7 8">
    <name type="scientific">Rhynchospora pubera</name>
    <dbReference type="NCBI Taxonomy" id="906938"/>
    <lineage>
        <taxon>Eukaryota</taxon>
        <taxon>Viridiplantae</taxon>
        <taxon>Streptophyta</taxon>
        <taxon>Embryophyta</taxon>
        <taxon>Tracheophyta</taxon>
        <taxon>Spermatophyta</taxon>
        <taxon>Magnoliopsida</taxon>
        <taxon>Liliopsida</taxon>
        <taxon>Poales</taxon>
        <taxon>Cyperaceae</taxon>
        <taxon>Cyperoideae</taxon>
        <taxon>Rhynchosporeae</taxon>
        <taxon>Rhynchospora</taxon>
    </lineage>
</organism>
<dbReference type="GO" id="GO:0000978">
    <property type="term" value="F:RNA polymerase II cis-regulatory region sequence-specific DNA binding"/>
    <property type="evidence" value="ECO:0007669"/>
    <property type="project" value="TreeGrafter"/>
</dbReference>
<dbReference type="Pfam" id="PF00319">
    <property type="entry name" value="SRF-TF"/>
    <property type="match status" value="1"/>
</dbReference>
<dbReference type="GO" id="GO:0005634">
    <property type="term" value="C:nucleus"/>
    <property type="evidence" value="ECO:0007669"/>
    <property type="project" value="UniProtKB-SubCell"/>
</dbReference>
<dbReference type="PRINTS" id="PR00404">
    <property type="entry name" value="MADSDOMAIN"/>
</dbReference>
<name>A0AAV8GQT1_9POAL</name>
<dbReference type="InterPro" id="IPR036879">
    <property type="entry name" value="TF_MADSbox_sf"/>
</dbReference>
<keyword evidence="8" id="KW-1185">Reference proteome</keyword>
<evidence type="ECO:0000256" key="3">
    <source>
        <dbReference type="ARBA" id="ARBA00023125"/>
    </source>
</evidence>
<evidence type="ECO:0000313" key="8">
    <source>
        <dbReference type="Proteomes" id="UP001140206"/>
    </source>
</evidence>
<dbReference type="PANTHER" id="PTHR11945">
    <property type="entry name" value="MADS BOX PROTEIN"/>
    <property type="match status" value="1"/>
</dbReference>
<keyword evidence="2" id="KW-0805">Transcription regulation</keyword>
<dbReference type="EMBL" id="JAMFTS010000001">
    <property type="protein sequence ID" value="KAJ4805706.1"/>
    <property type="molecule type" value="Genomic_DNA"/>
</dbReference>
<dbReference type="GO" id="GO:0000981">
    <property type="term" value="F:DNA-binding transcription factor activity, RNA polymerase II-specific"/>
    <property type="evidence" value="ECO:0007669"/>
    <property type="project" value="TreeGrafter"/>
</dbReference>
<gene>
    <name evidence="7" type="ORF">LUZ62_018272</name>
</gene>
<evidence type="ECO:0000259" key="6">
    <source>
        <dbReference type="PROSITE" id="PS50066"/>
    </source>
</evidence>
<evidence type="ECO:0000256" key="5">
    <source>
        <dbReference type="ARBA" id="ARBA00023242"/>
    </source>
</evidence>
<protein>
    <submittedName>
        <fullName evidence="7">MADS-box transcription factor-like protein</fullName>
    </submittedName>
</protein>
<accession>A0AAV8GQT1</accession>
<dbReference type="Proteomes" id="UP001140206">
    <property type="component" value="Chromosome 1"/>
</dbReference>
<comment type="caution">
    <text evidence="7">The sequence shown here is derived from an EMBL/GenBank/DDBJ whole genome shotgun (WGS) entry which is preliminary data.</text>
</comment>
<dbReference type="PANTHER" id="PTHR11945:SF739">
    <property type="entry name" value="AGAMOUS-LIKE MADS-BOX PROTEIN AGL104-RELATED"/>
    <property type="match status" value="1"/>
</dbReference>
<evidence type="ECO:0000256" key="2">
    <source>
        <dbReference type="ARBA" id="ARBA00023015"/>
    </source>
</evidence>
<dbReference type="PROSITE" id="PS00350">
    <property type="entry name" value="MADS_BOX_1"/>
    <property type="match status" value="1"/>
</dbReference>
<dbReference type="SMART" id="SM00432">
    <property type="entry name" value="MADS"/>
    <property type="match status" value="1"/>
</dbReference>
<dbReference type="PROSITE" id="PS50066">
    <property type="entry name" value="MADS_BOX_2"/>
    <property type="match status" value="1"/>
</dbReference>
<evidence type="ECO:0000256" key="1">
    <source>
        <dbReference type="ARBA" id="ARBA00004123"/>
    </source>
</evidence>
<proteinExistence type="predicted"/>
<keyword evidence="5" id="KW-0539">Nucleus</keyword>
<dbReference type="Gene3D" id="3.40.1810.10">
    <property type="entry name" value="Transcription factor, MADS-box"/>
    <property type="match status" value="1"/>
</dbReference>
<dbReference type="GO" id="GO:0046983">
    <property type="term" value="F:protein dimerization activity"/>
    <property type="evidence" value="ECO:0007669"/>
    <property type="project" value="InterPro"/>
</dbReference>
<keyword evidence="4" id="KW-0804">Transcription</keyword>
<dbReference type="AlphaFoldDB" id="A0AAV8GQT1"/>
<reference evidence="7" key="1">
    <citation type="submission" date="2022-08" db="EMBL/GenBank/DDBJ databases">
        <authorList>
            <person name="Marques A."/>
        </authorList>
    </citation>
    <scope>NUCLEOTIDE SEQUENCE</scope>
    <source>
        <strain evidence="7">RhyPub2mFocal</strain>
        <tissue evidence="7">Leaves</tissue>
    </source>
</reference>
<feature type="domain" description="MADS-box" evidence="6">
    <location>
        <begin position="1"/>
        <end position="61"/>
    </location>
</feature>
<dbReference type="SUPFAM" id="SSF55455">
    <property type="entry name" value="SRF-like"/>
    <property type="match status" value="1"/>
</dbReference>